<evidence type="ECO:0000313" key="2">
    <source>
        <dbReference type="EMBL" id="KAF8431491.1"/>
    </source>
</evidence>
<dbReference type="InterPro" id="IPR011990">
    <property type="entry name" value="TPR-like_helical_dom_sf"/>
</dbReference>
<dbReference type="Gene3D" id="1.25.40.10">
    <property type="entry name" value="Tetratricopeptide repeat domain"/>
    <property type="match status" value="1"/>
</dbReference>
<gene>
    <name evidence="2" type="ORF">L210DRAFT_3560581</name>
</gene>
<organism evidence="2 3">
    <name type="scientific">Boletus edulis BED1</name>
    <dbReference type="NCBI Taxonomy" id="1328754"/>
    <lineage>
        <taxon>Eukaryota</taxon>
        <taxon>Fungi</taxon>
        <taxon>Dikarya</taxon>
        <taxon>Basidiomycota</taxon>
        <taxon>Agaricomycotina</taxon>
        <taxon>Agaricomycetes</taxon>
        <taxon>Agaricomycetidae</taxon>
        <taxon>Boletales</taxon>
        <taxon>Boletineae</taxon>
        <taxon>Boletaceae</taxon>
        <taxon>Boletoideae</taxon>
        <taxon>Boletus</taxon>
    </lineage>
</organism>
<proteinExistence type="predicted"/>
<dbReference type="Pfam" id="PF12770">
    <property type="entry name" value="CHAT"/>
    <property type="match status" value="1"/>
</dbReference>
<protein>
    <submittedName>
        <fullName evidence="2">CHAT domain-containing protein</fullName>
    </submittedName>
</protein>
<dbReference type="InterPro" id="IPR024983">
    <property type="entry name" value="CHAT_dom"/>
</dbReference>
<comment type="caution">
    <text evidence="2">The sequence shown here is derived from an EMBL/GenBank/DDBJ whole genome shotgun (WGS) entry which is preliminary data.</text>
</comment>
<keyword evidence="3" id="KW-1185">Reference proteome</keyword>
<feature type="domain" description="CHAT" evidence="1">
    <location>
        <begin position="433"/>
        <end position="636"/>
    </location>
</feature>
<dbReference type="EMBL" id="WHUW01000050">
    <property type="protein sequence ID" value="KAF8431491.1"/>
    <property type="molecule type" value="Genomic_DNA"/>
</dbReference>
<reference evidence="2" key="2">
    <citation type="journal article" date="2020" name="Nat. Commun.">
        <title>Large-scale genome sequencing of mycorrhizal fungi provides insights into the early evolution of symbiotic traits.</title>
        <authorList>
            <person name="Miyauchi S."/>
            <person name="Kiss E."/>
            <person name="Kuo A."/>
            <person name="Drula E."/>
            <person name="Kohler A."/>
            <person name="Sanchez-Garcia M."/>
            <person name="Morin E."/>
            <person name="Andreopoulos B."/>
            <person name="Barry K.W."/>
            <person name="Bonito G."/>
            <person name="Buee M."/>
            <person name="Carver A."/>
            <person name="Chen C."/>
            <person name="Cichocki N."/>
            <person name="Clum A."/>
            <person name="Culley D."/>
            <person name="Crous P.W."/>
            <person name="Fauchery L."/>
            <person name="Girlanda M."/>
            <person name="Hayes R.D."/>
            <person name="Keri Z."/>
            <person name="LaButti K."/>
            <person name="Lipzen A."/>
            <person name="Lombard V."/>
            <person name="Magnuson J."/>
            <person name="Maillard F."/>
            <person name="Murat C."/>
            <person name="Nolan M."/>
            <person name="Ohm R.A."/>
            <person name="Pangilinan J."/>
            <person name="Pereira M.F."/>
            <person name="Perotto S."/>
            <person name="Peter M."/>
            <person name="Pfister S."/>
            <person name="Riley R."/>
            <person name="Sitrit Y."/>
            <person name="Stielow J.B."/>
            <person name="Szollosi G."/>
            <person name="Zifcakova L."/>
            <person name="Stursova M."/>
            <person name="Spatafora J.W."/>
            <person name="Tedersoo L."/>
            <person name="Vaario L.M."/>
            <person name="Yamada A."/>
            <person name="Yan M."/>
            <person name="Wang P."/>
            <person name="Xu J."/>
            <person name="Bruns T."/>
            <person name="Baldrian P."/>
            <person name="Vilgalys R."/>
            <person name="Dunand C."/>
            <person name="Henrissat B."/>
            <person name="Grigoriev I.V."/>
            <person name="Hibbett D."/>
            <person name="Nagy L.G."/>
            <person name="Martin F.M."/>
        </authorList>
    </citation>
    <scope>NUCLEOTIDE SEQUENCE</scope>
    <source>
        <strain evidence="2">BED1</strain>
    </source>
</reference>
<accession>A0AAD4G9K4</accession>
<dbReference type="SUPFAM" id="SSF48452">
    <property type="entry name" value="TPR-like"/>
    <property type="match status" value="1"/>
</dbReference>
<dbReference type="Proteomes" id="UP001194468">
    <property type="component" value="Unassembled WGS sequence"/>
</dbReference>
<sequence length="677" mass="74916">MADLDEAIVLGREALELCPQGHPDRSTSLIDLGVCLSTRYKQLGEMADLDEAIVLGREALELCPQGHPDRSRSLNNLAGRLLTRYKQLGAMADLNEAIVLGRDAVDLCLPSHIDWSSSLNHLASAFYTRFMQLRQPDDKKSLFSLYAQLVDAPQLVSSTDLSAARAWIRATEEFQHPSTLLAYETSLRLLMHHLAALPPLPQHLIILKERSASLAVDAFSACLRRGARVRAVELLEQGRSVFWSQLSRLRFPLDDVMASGPAGRLLADEFMHVASLIRIALDSPGADQHGRLCHLNLEMQRIIINIRELPGLSRFLLPSLFSELQHAASGGPVIIVNASQYGCDALVVLLDRDPVHIPLRITQESVRDLSESLHASTERAKKVDVTRELGSLMRNLWDQVVSPIVDFLLTTLPLQSRIWWCPTAEKGQQNLSGLYISSYTPTLSALIRARRPAPSSTAGDGKRFITIGQANAIGQAELLSVGTELANIGQHIGGLASFTQIEGPESIISRVAEELCKTQWVHLACHGLPNRTRPFESAFALHDGHFTIEQIMRCEPENPQFAYLSACHTTVGDEESPDEVIHLASAMQFAGFRSVIGTMWVVDDDETNKITSTFYKHMVDESGCLNHTRAAFALNKTMKSRILYIHLGSYSLCSIAVDVIHCFSAIQDYDPVRVYTP</sequence>
<dbReference type="AlphaFoldDB" id="A0AAD4G9K4"/>
<evidence type="ECO:0000313" key="3">
    <source>
        <dbReference type="Proteomes" id="UP001194468"/>
    </source>
</evidence>
<evidence type="ECO:0000259" key="1">
    <source>
        <dbReference type="Pfam" id="PF12770"/>
    </source>
</evidence>
<reference evidence="2" key="1">
    <citation type="submission" date="2019-10" db="EMBL/GenBank/DDBJ databases">
        <authorList>
            <consortium name="DOE Joint Genome Institute"/>
            <person name="Kuo A."/>
            <person name="Miyauchi S."/>
            <person name="Kiss E."/>
            <person name="Drula E."/>
            <person name="Kohler A."/>
            <person name="Sanchez-Garcia M."/>
            <person name="Andreopoulos B."/>
            <person name="Barry K.W."/>
            <person name="Bonito G."/>
            <person name="Buee M."/>
            <person name="Carver A."/>
            <person name="Chen C."/>
            <person name="Cichocki N."/>
            <person name="Clum A."/>
            <person name="Culley D."/>
            <person name="Crous P.W."/>
            <person name="Fauchery L."/>
            <person name="Girlanda M."/>
            <person name="Hayes R."/>
            <person name="Keri Z."/>
            <person name="LaButti K."/>
            <person name="Lipzen A."/>
            <person name="Lombard V."/>
            <person name="Magnuson J."/>
            <person name="Maillard F."/>
            <person name="Morin E."/>
            <person name="Murat C."/>
            <person name="Nolan M."/>
            <person name="Ohm R."/>
            <person name="Pangilinan J."/>
            <person name="Pereira M."/>
            <person name="Perotto S."/>
            <person name="Peter M."/>
            <person name="Riley R."/>
            <person name="Sitrit Y."/>
            <person name="Stielow B."/>
            <person name="Szollosi G."/>
            <person name="Zifcakova L."/>
            <person name="Stursova M."/>
            <person name="Spatafora J.W."/>
            <person name="Tedersoo L."/>
            <person name="Vaario L.-M."/>
            <person name="Yamada A."/>
            <person name="Yan M."/>
            <person name="Wang P."/>
            <person name="Xu J."/>
            <person name="Bruns T."/>
            <person name="Baldrian P."/>
            <person name="Vilgalys R."/>
            <person name="Henrissat B."/>
            <person name="Grigoriev I.V."/>
            <person name="Hibbett D."/>
            <person name="Nagy L.G."/>
            <person name="Martin F.M."/>
        </authorList>
    </citation>
    <scope>NUCLEOTIDE SEQUENCE</scope>
    <source>
        <strain evidence="2">BED1</strain>
    </source>
</reference>
<name>A0AAD4G9K4_BOLED</name>